<comment type="caution">
    <text evidence="1">The sequence shown here is derived from an EMBL/GenBank/DDBJ whole genome shotgun (WGS) entry which is preliminary data.</text>
</comment>
<evidence type="ECO:0000313" key="1">
    <source>
        <dbReference type="EMBL" id="EDP19034.1"/>
    </source>
</evidence>
<dbReference type="Proteomes" id="UP000005396">
    <property type="component" value="Unassembled WGS sequence"/>
</dbReference>
<name>A8RHP6_ENTBW</name>
<protein>
    <submittedName>
        <fullName evidence="1">Uncharacterized protein</fullName>
    </submittedName>
</protein>
<dbReference type="HOGENOM" id="CLU_3267902_0_0_9"/>
<evidence type="ECO:0000313" key="2">
    <source>
        <dbReference type="Proteomes" id="UP000005396"/>
    </source>
</evidence>
<accession>A8RHP6</accession>
<dbReference type="PaxDb" id="411902-CLOBOL_00470"/>
<sequence length="41" mass="4543">MFIWHFTVHFLSRRWGYGQVGEKYVVGGRAGEGKGNASTGV</sequence>
<dbReference type="EMBL" id="ABCC02000009">
    <property type="protein sequence ID" value="EDP19034.1"/>
    <property type="molecule type" value="Genomic_DNA"/>
</dbReference>
<reference evidence="1 2" key="1">
    <citation type="submission" date="2007-08" db="EMBL/GenBank/DDBJ databases">
        <authorList>
            <person name="Fulton L."/>
            <person name="Clifton S."/>
            <person name="Fulton B."/>
            <person name="Xu J."/>
            <person name="Minx P."/>
            <person name="Pepin K.H."/>
            <person name="Johnson M."/>
            <person name="Thiruvilangam P."/>
            <person name="Bhonagiri V."/>
            <person name="Nash W.E."/>
            <person name="Mardis E.R."/>
            <person name="Wilson R.K."/>
        </authorList>
    </citation>
    <scope>NUCLEOTIDE SEQUENCE [LARGE SCALE GENOMIC DNA]</scope>
    <source>
        <strain evidence="2">ATCC BAA-613 / DSM 15670 / CCUG 46953 / JCM 12243 / WAL 16351</strain>
    </source>
</reference>
<gene>
    <name evidence="1" type="ORF">CLOBOL_00470</name>
</gene>
<dbReference type="AlphaFoldDB" id="A8RHP6"/>
<organism evidence="1 2">
    <name type="scientific">Enterocloster bolteae (strain ATCC BAA-613 / DSM 15670 / CCUG 46953 / JCM 12243 / WAL 16351)</name>
    <name type="common">Clostridium bolteae</name>
    <dbReference type="NCBI Taxonomy" id="411902"/>
    <lineage>
        <taxon>Bacteria</taxon>
        <taxon>Bacillati</taxon>
        <taxon>Bacillota</taxon>
        <taxon>Clostridia</taxon>
        <taxon>Lachnospirales</taxon>
        <taxon>Lachnospiraceae</taxon>
        <taxon>Enterocloster</taxon>
    </lineage>
</organism>
<reference evidence="1 2" key="2">
    <citation type="submission" date="2007-09" db="EMBL/GenBank/DDBJ databases">
        <title>Draft genome sequence of Clostridium bolteae (ATCC BAA-613).</title>
        <authorList>
            <person name="Sudarsanam P."/>
            <person name="Ley R."/>
            <person name="Guruge J."/>
            <person name="Turnbaugh P.J."/>
            <person name="Mahowald M."/>
            <person name="Liep D."/>
            <person name="Gordon J."/>
        </authorList>
    </citation>
    <scope>NUCLEOTIDE SEQUENCE [LARGE SCALE GENOMIC DNA]</scope>
    <source>
        <strain evidence="2">ATCC BAA-613 / DSM 15670 / CCUG 46953 / JCM 12243 / WAL 16351</strain>
    </source>
</reference>
<proteinExistence type="predicted"/>